<name>A0ABY4AV55_9MICO</name>
<feature type="transmembrane region" description="Helical" evidence="1">
    <location>
        <begin position="215"/>
        <end position="234"/>
    </location>
</feature>
<feature type="transmembrane region" description="Helical" evidence="1">
    <location>
        <begin position="6"/>
        <end position="28"/>
    </location>
</feature>
<feature type="transmembrane region" description="Helical" evidence="1">
    <location>
        <begin position="402"/>
        <end position="421"/>
    </location>
</feature>
<keyword evidence="1" id="KW-1133">Transmembrane helix</keyword>
<protein>
    <submittedName>
        <fullName evidence="2">Uncharacterized protein</fullName>
    </submittedName>
</protein>
<feature type="transmembrane region" description="Helical" evidence="1">
    <location>
        <begin position="35"/>
        <end position="57"/>
    </location>
</feature>
<reference evidence="2 3" key="1">
    <citation type="submission" date="2022-03" db="EMBL/GenBank/DDBJ databases">
        <title>Agromyces sp. isolated from the gut of P. brevitarsis seulensis larvae.</title>
        <authorList>
            <person name="Won M."/>
            <person name="Kwon S.-W."/>
        </authorList>
    </citation>
    <scope>NUCLEOTIDE SEQUENCE [LARGE SCALE GENOMIC DNA]</scope>
    <source>
        <strain evidence="2 3">KACC 16215</strain>
    </source>
</reference>
<dbReference type="EMBL" id="CP094533">
    <property type="protein sequence ID" value="UOE26041.1"/>
    <property type="molecule type" value="Genomic_DNA"/>
</dbReference>
<feature type="transmembrane region" description="Helical" evidence="1">
    <location>
        <begin position="63"/>
        <end position="84"/>
    </location>
</feature>
<feature type="transmembrane region" description="Helical" evidence="1">
    <location>
        <begin position="240"/>
        <end position="261"/>
    </location>
</feature>
<dbReference type="Pfam" id="PF20176">
    <property type="entry name" value="DUF6541"/>
    <property type="match status" value="1"/>
</dbReference>
<feature type="transmembrane region" description="Helical" evidence="1">
    <location>
        <begin position="273"/>
        <end position="295"/>
    </location>
</feature>
<evidence type="ECO:0000313" key="3">
    <source>
        <dbReference type="Proteomes" id="UP000831304"/>
    </source>
</evidence>
<keyword evidence="3" id="KW-1185">Reference proteome</keyword>
<feature type="transmembrane region" description="Helical" evidence="1">
    <location>
        <begin position="183"/>
        <end position="206"/>
    </location>
</feature>
<keyword evidence="1" id="KW-0812">Transmembrane</keyword>
<keyword evidence="1" id="KW-0472">Membrane</keyword>
<evidence type="ECO:0000313" key="2">
    <source>
        <dbReference type="EMBL" id="UOE26041.1"/>
    </source>
</evidence>
<proteinExistence type="predicted"/>
<feature type="transmembrane region" description="Helical" evidence="1">
    <location>
        <begin position="441"/>
        <end position="461"/>
    </location>
</feature>
<accession>A0ABY4AV55</accession>
<sequence>MSWLEAIPPGLIAIGLLLVPGAPFALALGLRGIGFLAVSAGASVSVIAGASIVAPMLGLDWSLVPVGLAAVAAGLVGLAFRPLARRGRGAPESWRTLWPALAGIAAAAALILLFVLPAIGSPGHPSQTYDALYHLNAIRWIADTGDASPLRMQMTTPGSSSFYPTTWHGIAVLVLQLSGADPVVVANVLALVVAAVLWPLGTTFLVRAVLGARPLTLVLGGALAAGFAMFPILLVQYGVLYPNALAIALVPIALGALVAMLRGGARTGAAGPGGLGLSPLGWLPAAVAAVGAATIAHPNALFSLFVLSAPLVIATAVRGVRAQSTAWRRALVIVAVLVLFCLEAVVWLRFGTTDNGWPPARPFYASVGEALLNSPLDITVGYTVTIMVILGFVAAVVRRVPVWLLGSYLACVVLFAVANGWPAGGLRTLLTGLWYNDAFRLAALLPIAAVPLAVAGLVLALDWIGRAIDRAGERSAGTLPAGLRTGVIGLLAAVAVVSTQFGAIPSLRADLEAAYRVDADSPSVNADELALFEDVRELVPAGAVIAGNPWNGSTLVYAFTGRQSLFPHVGGRYPASYWAVANGLADATPDACAAAAELGVTHVIDSDDRMLFPGDPRAELYPGLTGLSDDPPGLTLIAQRGDARLYEVTGC</sequence>
<feature type="transmembrane region" description="Helical" evidence="1">
    <location>
        <begin position="370"/>
        <end position="395"/>
    </location>
</feature>
<dbReference type="InterPro" id="IPR046671">
    <property type="entry name" value="DUF6541"/>
</dbReference>
<feature type="transmembrane region" description="Helical" evidence="1">
    <location>
        <begin position="330"/>
        <end position="350"/>
    </location>
</feature>
<evidence type="ECO:0000256" key="1">
    <source>
        <dbReference type="SAM" id="Phobius"/>
    </source>
</evidence>
<feature type="transmembrane region" description="Helical" evidence="1">
    <location>
        <begin position="481"/>
        <end position="503"/>
    </location>
</feature>
<dbReference type="Proteomes" id="UP000831304">
    <property type="component" value="Chromosome"/>
</dbReference>
<feature type="transmembrane region" description="Helical" evidence="1">
    <location>
        <begin position="96"/>
        <end position="119"/>
    </location>
</feature>
<feature type="transmembrane region" description="Helical" evidence="1">
    <location>
        <begin position="301"/>
        <end position="318"/>
    </location>
</feature>
<dbReference type="RefSeq" id="WP_243568881.1">
    <property type="nucleotide sequence ID" value="NZ_BAAARD010000006.1"/>
</dbReference>
<gene>
    <name evidence="2" type="ORF">MTP13_17290</name>
</gene>
<organism evidence="2 3">
    <name type="scientific">Agromyces soli</name>
    <dbReference type="NCBI Taxonomy" id="659012"/>
    <lineage>
        <taxon>Bacteria</taxon>
        <taxon>Bacillati</taxon>
        <taxon>Actinomycetota</taxon>
        <taxon>Actinomycetes</taxon>
        <taxon>Micrococcales</taxon>
        <taxon>Microbacteriaceae</taxon>
        <taxon>Agromyces</taxon>
    </lineage>
</organism>